<dbReference type="RefSeq" id="WP_155739895.1">
    <property type="nucleotide sequence ID" value="NZ_CBJNPB010000087.1"/>
</dbReference>
<evidence type="ECO:0000313" key="1">
    <source>
        <dbReference type="EMBL" id="UZF45069.1"/>
    </source>
</evidence>
<sequence>MPVRFLVEFAPGSDPHDLIVASSAAHIVDRLPSAGIADRPFVEQCRGRGVMRRENSWR</sequence>
<accession>A0AA47A5X5</accession>
<dbReference type="Proteomes" id="UP001162740">
    <property type="component" value="Chromosome"/>
</dbReference>
<protein>
    <submittedName>
        <fullName evidence="1">Uncharacterized protein</fullName>
    </submittedName>
</protein>
<organism evidence="1 2">
    <name type="scientific">Rhodococcus rhodochrous</name>
    <dbReference type="NCBI Taxonomy" id="1829"/>
    <lineage>
        <taxon>Bacteria</taxon>
        <taxon>Bacillati</taxon>
        <taxon>Actinomycetota</taxon>
        <taxon>Actinomycetes</taxon>
        <taxon>Mycobacteriales</taxon>
        <taxon>Nocardiaceae</taxon>
        <taxon>Rhodococcus</taxon>
    </lineage>
</organism>
<reference evidence="1 2" key="1">
    <citation type="journal article" date="2021" name="Front. Microbiol.">
        <title>Bacterial Transformation of Aromatic Monomers in Softwood Black Liquor.</title>
        <authorList>
            <person name="Navas L.E."/>
            <person name="Dexter G."/>
            <person name="Liu J."/>
            <person name="Levy-Booth D."/>
            <person name="Cho M."/>
            <person name="Jang S.K."/>
            <person name="Mansfield S.D."/>
            <person name="Renneckar S."/>
            <person name="Mohn W.W."/>
            <person name="Eltis L.D."/>
        </authorList>
    </citation>
    <scope>NUCLEOTIDE SEQUENCE [LARGE SCALE GENOMIC DNA]</scope>
    <source>
        <strain evidence="1 2">GD02</strain>
    </source>
</reference>
<gene>
    <name evidence="1" type="ORF">KUM34_025170</name>
</gene>
<evidence type="ECO:0000313" key="2">
    <source>
        <dbReference type="Proteomes" id="UP001162740"/>
    </source>
</evidence>
<dbReference type="AlphaFoldDB" id="A0AA47A5X5"/>
<dbReference type="EMBL" id="CP083974">
    <property type="protein sequence ID" value="UZF45069.1"/>
    <property type="molecule type" value="Genomic_DNA"/>
</dbReference>
<name>A0AA47A5X5_RHORH</name>
<proteinExistence type="predicted"/>